<keyword evidence="3" id="KW-0472">Membrane</keyword>
<gene>
    <name evidence="5" type="ORF">ACFO3S_05685</name>
</gene>
<evidence type="ECO:0000313" key="5">
    <source>
        <dbReference type="EMBL" id="MFC4597723.1"/>
    </source>
</evidence>
<keyword evidence="3" id="KW-0812">Transmembrane</keyword>
<evidence type="ECO:0000313" key="6">
    <source>
        <dbReference type="Proteomes" id="UP001596028"/>
    </source>
</evidence>
<dbReference type="EMBL" id="JBHSEP010000003">
    <property type="protein sequence ID" value="MFC4597723.1"/>
    <property type="molecule type" value="Genomic_DNA"/>
</dbReference>
<reference evidence="6" key="1">
    <citation type="journal article" date="2019" name="Int. J. Syst. Evol. Microbiol.">
        <title>The Global Catalogue of Microorganisms (GCM) 10K type strain sequencing project: providing services to taxonomists for standard genome sequencing and annotation.</title>
        <authorList>
            <consortium name="The Broad Institute Genomics Platform"/>
            <consortium name="The Broad Institute Genome Sequencing Center for Infectious Disease"/>
            <person name="Wu L."/>
            <person name="Ma J."/>
        </authorList>
    </citation>
    <scope>NUCLEOTIDE SEQUENCE [LARGE SCALE GENOMIC DNA]</scope>
    <source>
        <strain evidence="6">CCUG 49571</strain>
    </source>
</reference>
<dbReference type="SUPFAM" id="SSF52833">
    <property type="entry name" value="Thioredoxin-like"/>
    <property type="match status" value="1"/>
</dbReference>
<dbReference type="PANTHER" id="PTHR12151:SF25">
    <property type="entry name" value="LINALOOL DEHYDRATASE_ISOMERASE DOMAIN-CONTAINING PROTEIN"/>
    <property type="match status" value="1"/>
</dbReference>
<protein>
    <submittedName>
        <fullName evidence="5">SCO family protein</fullName>
    </submittedName>
</protein>
<dbReference type="InterPro" id="IPR036249">
    <property type="entry name" value="Thioredoxin-like_sf"/>
</dbReference>
<evidence type="ECO:0000256" key="3">
    <source>
        <dbReference type="SAM" id="Phobius"/>
    </source>
</evidence>
<dbReference type="InterPro" id="IPR003782">
    <property type="entry name" value="SCO1/SenC"/>
</dbReference>
<organism evidence="5 6">
    <name type="scientific">Cohnella hongkongensis</name>
    <dbReference type="NCBI Taxonomy" id="178337"/>
    <lineage>
        <taxon>Bacteria</taxon>
        <taxon>Bacillati</taxon>
        <taxon>Bacillota</taxon>
        <taxon>Bacilli</taxon>
        <taxon>Bacillales</taxon>
        <taxon>Paenibacillaceae</taxon>
        <taxon>Cohnella</taxon>
    </lineage>
</organism>
<dbReference type="Proteomes" id="UP001596028">
    <property type="component" value="Unassembled WGS sequence"/>
</dbReference>
<dbReference type="Pfam" id="PF02630">
    <property type="entry name" value="SCO1-SenC"/>
    <property type="match status" value="1"/>
</dbReference>
<proteinExistence type="inferred from homology"/>
<name>A0ABV9F6Y9_9BACL</name>
<dbReference type="CDD" id="cd02968">
    <property type="entry name" value="SCO"/>
    <property type="match status" value="1"/>
</dbReference>
<dbReference type="RefSeq" id="WP_378093231.1">
    <property type="nucleotide sequence ID" value="NZ_JBHSEP010000003.1"/>
</dbReference>
<dbReference type="PANTHER" id="PTHR12151">
    <property type="entry name" value="ELECTRON TRANSPORT PROTIN SCO1/SENC FAMILY MEMBER"/>
    <property type="match status" value="1"/>
</dbReference>
<dbReference type="InterPro" id="IPR013766">
    <property type="entry name" value="Thioredoxin_domain"/>
</dbReference>
<evidence type="ECO:0000256" key="2">
    <source>
        <dbReference type="ARBA" id="ARBA00023008"/>
    </source>
</evidence>
<feature type="domain" description="Thioredoxin" evidence="4">
    <location>
        <begin position="36"/>
        <end position="202"/>
    </location>
</feature>
<dbReference type="PROSITE" id="PS51352">
    <property type="entry name" value="THIOREDOXIN_2"/>
    <property type="match status" value="1"/>
</dbReference>
<evidence type="ECO:0000259" key="4">
    <source>
        <dbReference type="PROSITE" id="PS51352"/>
    </source>
</evidence>
<sequence>MNPRLRSYLFPAALSAAVLGIAVYFVFLSNSAGSALPVVKPAPEFELTNVDGSLVKASDHEGQVVLMEFMFTSCPDICPVTTYKMVQLQEELKRQNWFGSKVRLVAVTFDPERDTPEALAQYADRMGIDMNGWHLLRGEEAETKEIAAEYGINVVNLGDGQFVHNVTSLQLIDADRQIRRVYEMGDGMDNDQVLKDIASLLDET</sequence>
<feature type="transmembrane region" description="Helical" evidence="3">
    <location>
        <begin position="7"/>
        <end position="27"/>
    </location>
</feature>
<comment type="similarity">
    <text evidence="1">Belongs to the SCO1/2 family.</text>
</comment>
<dbReference type="Gene3D" id="3.40.30.10">
    <property type="entry name" value="Glutaredoxin"/>
    <property type="match status" value="1"/>
</dbReference>
<accession>A0ABV9F6Y9</accession>
<keyword evidence="6" id="KW-1185">Reference proteome</keyword>
<evidence type="ECO:0000256" key="1">
    <source>
        <dbReference type="ARBA" id="ARBA00010996"/>
    </source>
</evidence>
<keyword evidence="3" id="KW-1133">Transmembrane helix</keyword>
<comment type="caution">
    <text evidence="5">The sequence shown here is derived from an EMBL/GenBank/DDBJ whole genome shotgun (WGS) entry which is preliminary data.</text>
</comment>
<keyword evidence="2" id="KW-0186">Copper</keyword>